<comment type="caution">
    <text evidence="1">The sequence shown here is derived from an EMBL/GenBank/DDBJ whole genome shotgun (WGS) entry which is preliminary data.</text>
</comment>
<accession>A0ABT7Y9Z4</accession>
<gene>
    <name evidence="1" type="ORF">QVH07_03785</name>
</gene>
<protein>
    <submittedName>
        <fullName evidence="1">Uncharacterized protein</fullName>
    </submittedName>
</protein>
<dbReference type="EMBL" id="JAUEPH010000002">
    <property type="protein sequence ID" value="MDN3203250.1"/>
    <property type="molecule type" value="Genomic_DNA"/>
</dbReference>
<keyword evidence="2" id="KW-1185">Reference proteome</keyword>
<name>A0ABT7Y9Z4_9BACT</name>
<reference evidence="1" key="1">
    <citation type="submission" date="2023-06" db="EMBL/GenBank/DDBJ databases">
        <title>Robiginitalea aurantiacus sp. nov. and Algoriphagus sediminis sp. nov., isolated from coastal sediment.</title>
        <authorList>
            <person name="Zhou Z.Y."/>
            <person name="An J."/>
            <person name="Jia Y.W."/>
            <person name="Du Z.J."/>
        </authorList>
    </citation>
    <scope>NUCLEOTIDE SEQUENCE</scope>
    <source>
        <strain evidence="1">C2-7</strain>
    </source>
</reference>
<evidence type="ECO:0000313" key="1">
    <source>
        <dbReference type="EMBL" id="MDN3203250.1"/>
    </source>
</evidence>
<sequence>MKFYYLSTVPNSESKYEVHERNCVYKPEMIDLVYLGPFNSGQEALRKARLRNKLAVTCSSCCTSTFRPSFTVKQVGQKNCQAE</sequence>
<organism evidence="1 2">
    <name type="scientific">Algoriphagus sediminis</name>
    <dbReference type="NCBI Taxonomy" id="3057113"/>
    <lineage>
        <taxon>Bacteria</taxon>
        <taxon>Pseudomonadati</taxon>
        <taxon>Bacteroidota</taxon>
        <taxon>Cytophagia</taxon>
        <taxon>Cytophagales</taxon>
        <taxon>Cyclobacteriaceae</taxon>
        <taxon>Algoriphagus</taxon>
    </lineage>
</organism>
<evidence type="ECO:0000313" key="2">
    <source>
        <dbReference type="Proteomes" id="UP001171916"/>
    </source>
</evidence>
<dbReference type="Proteomes" id="UP001171916">
    <property type="component" value="Unassembled WGS sequence"/>
</dbReference>
<dbReference type="RefSeq" id="WP_289998814.1">
    <property type="nucleotide sequence ID" value="NZ_JAUEPH010000002.1"/>
</dbReference>
<proteinExistence type="predicted"/>